<evidence type="ECO:0000256" key="2">
    <source>
        <dbReference type="ARBA" id="ARBA00010644"/>
    </source>
</evidence>
<proteinExistence type="inferred from homology"/>
<gene>
    <name evidence="7" type="ORF">EWM64_g8672</name>
</gene>
<comment type="pathway">
    <text evidence="1">Porphyrin-containing compound metabolism; protoporphyrin-IX biosynthesis; protoporphyrinogen-IX from coproporphyrinogen-III (O2 route): step 1/1.</text>
</comment>
<dbReference type="AlphaFoldDB" id="A0A4Y9ZM58"/>
<dbReference type="GO" id="GO:0006782">
    <property type="term" value="P:protoporphyrinogen IX biosynthetic process"/>
    <property type="evidence" value="ECO:0007669"/>
    <property type="project" value="UniProtKB-UniPathway"/>
</dbReference>
<keyword evidence="6" id="KW-0627">Porphyrin biosynthesis</keyword>
<dbReference type="PRINTS" id="PR00073">
    <property type="entry name" value="COPRGNOXDASE"/>
</dbReference>
<dbReference type="GO" id="GO:0004109">
    <property type="term" value="F:coproporphyrinogen oxidase activity"/>
    <property type="evidence" value="ECO:0007669"/>
    <property type="project" value="UniProtKB-EC"/>
</dbReference>
<evidence type="ECO:0000313" key="8">
    <source>
        <dbReference type="Proteomes" id="UP000298061"/>
    </source>
</evidence>
<dbReference type="STRING" id="135208.A0A4Y9ZM58"/>
<accession>A0A4Y9ZM58</accession>
<keyword evidence="8" id="KW-1185">Reference proteome</keyword>
<dbReference type="InterPro" id="IPR036406">
    <property type="entry name" value="Coprogen_oxidase_aer_sf"/>
</dbReference>
<keyword evidence="5" id="KW-0560">Oxidoreductase</keyword>
<dbReference type="OrthoDB" id="15318at2759"/>
<dbReference type="Pfam" id="PF01218">
    <property type="entry name" value="Coprogen_oxidas"/>
    <property type="match status" value="1"/>
</dbReference>
<dbReference type="InterPro" id="IPR001260">
    <property type="entry name" value="Coprogen_oxidase_aer"/>
</dbReference>
<dbReference type="UniPathway" id="UPA00251">
    <property type="reaction ID" value="UER00322"/>
</dbReference>
<dbReference type="Gene3D" id="3.40.1500.10">
    <property type="entry name" value="Coproporphyrinogen III oxidase, aerobic"/>
    <property type="match status" value="1"/>
</dbReference>
<dbReference type="SUPFAM" id="SSF102886">
    <property type="entry name" value="Coproporphyrinogen III oxidase"/>
    <property type="match status" value="1"/>
</dbReference>
<evidence type="ECO:0000256" key="3">
    <source>
        <dbReference type="ARBA" id="ARBA00011738"/>
    </source>
</evidence>
<dbReference type="PANTHER" id="PTHR10755:SF0">
    <property type="entry name" value="OXYGEN-DEPENDENT COPROPORPHYRINOGEN-III OXIDASE, MITOCHONDRIAL"/>
    <property type="match status" value="1"/>
</dbReference>
<protein>
    <recommendedName>
        <fullName evidence="4">coproporphyrinogen oxidase</fullName>
        <ecNumber evidence="4">1.3.3.3</ecNumber>
    </recommendedName>
</protein>
<dbReference type="Proteomes" id="UP000298061">
    <property type="component" value="Unassembled WGS sequence"/>
</dbReference>
<evidence type="ECO:0000256" key="4">
    <source>
        <dbReference type="ARBA" id="ARBA00012869"/>
    </source>
</evidence>
<name>A0A4Y9ZM58_9AGAM</name>
<comment type="similarity">
    <text evidence="2">Belongs to the aerobic coproporphyrinogen-III oxidase family.</text>
</comment>
<dbReference type="PANTHER" id="PTHR10755">
    <property type="entry name" value="COPROPORPHYRINOGEN III OXIDASE, MITOCHONDRIAL"/>
    <property type="match status" value="1"/>
</dbReference>
<evidence type="ECO:0000313" key="7">
    <source>
        <dbReference type="EMBL" id="TFY75340.1"/>
    </source>
</evidence>
<evidence type="ECO:0000256" key="1">
    <source>
        <dbReference type="ARBA" id="ARBA00005168"/>
    </source>
</evidence>
<dbReference type="EMBL" id="SFCI01001616">
    <property type="protein sequence ID" value="TFY75340.1"/>
    <property type="molecule type" value="Genomic_DNA"/>
</dbReference>
<organism evidence="7 8">
    <name type="scientific">Hericium alpestre</name>
    <dbReference type="NCBI Taxonomy" id="135208"/>
    <lineage>
        <taxon>Eukaryota</taxon>
        <taxon>Fungi</taxon>
        <taxon>Dikarya</taxon>
        <taxon>Basidiomycota</taxon>
        <taxon>Agaricomycotina</taxon>
        <taxon>Agaricomycetes</taxon>
        <taxon>Russulales</taxon>
        <taxon>Hericiaceae</taxon>
        <taxon>Hericium</taxon>
    </lineage>
</organism>
<evidence type="ECO:0000256" key="6">
    <source>
        <dbReference type="ARBA" id="ARBA00023244"/>
    </source>
</evidence>
<comment type="caution">
    <text evidence="7">The sequence shown here is derived from an EMBL/GenBank/DDBJ whole genome shotgun (WGS) entry which is preliminary data.</text>
</comment>
<evidence type="ECO:0000256" key="5">
    <source>
        <dbReference type="ARBA" id="ARBA00023002"/>
    </source>
</evidence>
<comment type="subunit">
    <text evidence="3">Homodimer.</text>
</comment>
<dbReference type="GO" id="GO:0005737">
    <property type="term" value="C:cytoplasm"/>
    <property type="evidence" value="ECO:0007669"/>
    <property type="project" value="TreeGrafter"/>
</dbReference>
<sequence length="331" mass="37129">MPFHVQALMAMDKRTMAPPIADTATPMRQHMTEYIRHLQDTIVAALEALDPSAPKFKQNTWTRDEGGGGRSCTLGRSGADSVLEKAAVNISMIHGTLAPPAIRQMSTEHANLPSDPSPDTVLPFFAGGISIIVHPRNPHAPAVHANYRYFEVASRSDPDALVDWWFGGVTDLTPAYLYDTDARHFHQTLKRVCDAHGEALYPAFKKSCDDYFFIPHRAEHRGVGGIRFDNLSAAPHALLDDATPRPCSAPAIFALVRALGDAFLPSYLPLVPLRSTTPYDASMRRWLLLRRGRSVEFTLVYERGTHRCCWRLRAHLWRLYLYHCVHVVMHV</sequence>
<dbReference type="EC" id="1.3.3.3" evidence="4"/>
<dbReference type="PIRSF" id="PIRSF000166">
    <property type="entry name" value="Coproporphyri_ox"/>
    <property type="match status" value="1"/>
</dbReference>
<reference evidence="7 8" key="1">
    <citation type="submission" date="2019-02" db="EMBL/GenBank/DDBJ databases">
        <title>Genome sequencing of the rare red list fungi Hericium alpestre (H. flagellum).</title>
        <authorList>
            <person name="Buettner E."/>
            <person name="Kellner H."/>
        </authorList>
    </citation>
    <scope>NUCLEOTIDE SEQUENCE [LARGE SCALE GENOMIC DNA]</scope>
    <source>
        <strain evidence="7 8">DSM 108284</strain>
    </source>
</reference>